<accession>A0ABT9UVD2</accession>
<gene>
    <name evidence="1" type="ORF">J2S18_002235</name>
</gene>
<dbReference type="SUPFAM" id="SSF81301">
    <property type="entry name" value="Nucleotidyltransferase"/>
    <property type="match status" value="1"/>
</dbReference>
<sequence>MLFNTLNYIAKKFNDENLTWAVGASVLLNQYSLVKSPNDIDILVALKDVEKADSILKSIGNKNISEKSSTYLTKYFYEYNINGIDIDLMSGLIINFENENYEYLFNKDCIKNYSTINDTKIPLTSLEDWYILYQLIPNRDKKVALIEHYLVENNIKISLSEIPLSKEIPSKIKLKSKDILIEID</sequence>
<organism evidence="1 2">
    <name type="scientific">Eubacterium multiforme</name>
    <dbReference type="NCBI Taxonomy" id="83339"/>
    <lineage>
        <taxon>Bacteria</taxon>
        <taxon>Bacillati</taxon>
        <taxon>Bacillota</taxon>
        <taxon>Clostridia</taxon>
        <taxon>Eubacteriales</taxon>
        <taxon>Eubacteriaceae</taxon>
        <taxon>Eubacterium</taxon>
    </lineage>
</organism>
<evidence type="ECO:0000313" key="1">
    <source>
        <dbReference type="EMBL" id="MDQ0150292.1"/>
    </source>
</evidence>
<name>A0ABT9UVD2_9FIRM</name>
<reference evidence="1 2" key="1">
    <citation type="submission" date="2023-07" db="EMBL/GenBank/DDBJ databases">
        <title>Genomic Encyclopedia of Type Strains, Phase IV (KMG-IV): sequencing the most valuable type-strain genomes for metagenomic binning, comparative biology and taxonomic classification.</title>
        <authorList>
            <person name="Goeker M."/>
        </authorList>
    </citation>
    <scope>NUCLEOTIDE SEQUENCE [LARGE SCALE GENOMIC DNA]</scope>
    <source>
        <strain evidence="1 2">DSM 20694</strain>
    </source>
</reference>
<dbReference type="InterPro" id="IPR043519">
    <property type="entry name" value="NT_sf"/>
</dbReference>
<protein>
    <submittedName>
        <fullName evidence="1">Uncharacterized protein</fullName>
    </submittedName>
</protein>
<keyword evidence="2" id="KW-1185">Reference proteome</keyword>
<dbReference type="RefSeq" id="WP_307486892.1">
    <property type="nucleotide sequence ID" value="NZ_JAUSUF010000008.1"/>
</dbReference>
<proteinExistence type="predicted"/>
<evidence type="ECO:0000313" key="2">
    <source>
        <dbReference type="Proteomes" id="UP001228504"/>
    </source>
</evidence>
<dbReference type="EMBL" id="JAUSUF010000008">
    <property type="protein sequence ID" value="MDQ0150292.1"/>
    <property type="molecule type" value="Genomic_DNA"/>
</dbReference>
<dbReference type="Pfam" id="PF14907">
    <property type="entry name" value="NTP_transf_5"/>
    <property type="match status" value="1"/>
</dbReference>
<dbReference type="Gene3D" id="3.30.460.40">
    <property type="match status" value="1"/>
</dbReference>
<dbReference type="InterPro" id="IPR039498">
    <property type="entry name" value="NTP_transf_5"/>
</dbReference>
<comment type="caution">
    <text evidence="1">The sequence shown here is derived from an EMBL/GenBank/DDBJ whole genome shotgun (WGS) entry which is preliminary data.</text>
</comment>
<dbReference type="Proteomes" id="UP001228504">
    <property type="component" value="Unassembled WGS sequence"/>
</dbReference>